<accession>A0A9N7V4K2</accession>
<dbReference type="Proteomes" id="UP001153269">
    <property type="component" value="Unassembled WGS sequence"/>
</dbReference>
<gene>
    <name evidence="1" type="ORF">PLEPLA_LOCUS33206</name>
</gene>
<organism evidence="1 2">
    <name type="scientific">Pleuronectes platessa</name>
    <name type="common">European plaice</name>
    <dbReference type="NCBI Taxonomy" id="8262"/>
    <lineage>
        <taxon>Eukaryota</taxon>
        <taxon>Metazoa</taxon>
        <taxon>Chordata</taxon>
        <taxon>Craniata</taxon>
        <taxon>Vertebrata</taxon>
        <taxon>Euteleostomi</taxon>
        <taxon>Actinopterygii</taxon>
        <taxon>Neopterygii</taxon>
        <taxon>Teleostei</taxon>
        <taxon>Neoteleostei</taxon>
        <taxon>Acanthomorphata</taxon>
        <taxon>Carangaria</taxon>
        <taxon>Pleuronectiformes</taxon>
        <taxon>Pleuronectoidei</taxon>
        <taxon>Pleuronectidae</taxon>
        <taxon>Pleuronectes</taxon>
    </lineage>
</organism>
<proteinExistence type="predicted"/>
<dbReference type="AlphaFoldDB" id="A0A9N7V4K2"/>
<name>A0A9N7V4K2_PLEPL</name>
<sequence>MSEVLGDFVLNWKKRAETPGVCGLTNNVGRKMAASALLLPFSNVVELLHQDSTDGKWTDLNRRISPASRVAAEASIQASAPLMSVEDLYAAEDSHFEREV</sequence>
<evidence type="ECO:0000313" key="2">
    <source>
        <dbReference type="Proteomes" id="UP001153269"/>
    </source>
</evidence>
<evidence type="ECO:0000313" key="1">
    <source>
        <dbReference type="EMBL" id="CAB1445475.1"/>
    </source>
</evidence>
<reference evidence="1" key="1">
    <citation type="submission" date="2020-03" db="EMBL/GenBank/DDBJ databases">
        <authorList>
            <person name="Weist P."/>
        </authorList>
    </citation>
    <scope>NUCLEOTIDE SEQUENCE</scope>
</reference>
<protein>
    <submittedName>
        <fullName evidence="1">Uncharacterized protein</fullName>
    </submittedName>
</protein>
<comment type="caution">
    <text evidence="1">The sequence shown here is derived from an EMBL/GenBank/DDBJ whole genome shotgun (WGS) entry which is preliminary data.</text>
</comment>
<keyword evidence="2" id="KW-1185">Reference proteome</keyword>
<dbReference type="EMBL" id="CADEAL010003668">
    <property type="protein sequence ID" value="CAB1445475.1"/>
    <property type="molecule type" value="Genomic_DNA"/>
</dbReference>